<dbReference type="InterPro" id="IPR007214">
    <property type="entry name" value="YbaK/aa-tRNA-synth-assoc-dom"/>
</dbReference>
<dbReference type="SUPFAM" id="SSF55826">
    <property type="entry name" value="YbaK/ProRS associated domain"/>
    <property type="match status" value="1"/>
</dbReference>
<sequence length="174" mass="20276">MGVAATLENYLKAKQVDFTLLEHEYCEGSYNTARVAQINDLCLAKAVLLRDEDFHYTLCVLPTRNKILRKTLNEILDRHLELVDEEELTAIFKDCEEGAVPALGEAYGLDVIWDEDLLQVEEVYIEAGDHRHLIRLRQIDFAQLMQDKLHDHFSADRARQSKLPKKYIRQEYEL</sequence>
<keyword evidence="2" id="KW-0436">Ligase</keyword>
<dbReference type="KEGG" id="cja:CJA_0920"/>
<protein>
    <submittedName>
        <fullName evidence="2">YbaK / prolyl-tRNA synthetases associated domain protein</fullName>
    </submittedName>
</protein>
<dbReference type="AlphaFoldDB" id="B3PL96"/>
<dbReference type="EMBL" id="CP000934">
    <property type="protein sequence ID" value="ACE83921.1"/>
    <property type="molecule type" value="Genomic_DNA"/>
</dbReference>
<dbReference type="OrthoDB" id="9786549at2"/>
<dbReference type="GO" id="GO:0004812">
    <property type="term" value="F:aminoacyl-tRNA ligase activity"/>
    <property type="evidence" value="ECO:0007669"/>
    <property type="project" value="UniProtKB-KW"/>
</dbReference>
<dbReference type="CDD" id="cd04332">
    <property type="entry name" value="YbaK_like"/>
    <property type="match status" value="1"/>
</dbReference>
<dbReference type="GO" id="GO:0002161">
    <property type="term" value="F:aminoacyl-tRNA deacylase activity"/>
    <property type="evidence" value="ECO:0007669"/>
    <property type="project" value="InterPro"/>
</dbReference>
<dbReference type="Proteomes" id="UP000001036">
    <property type="component" value="Chromosome"/>
</dbReference>
<dbReference type="eggNOG" id="COG2606">
    <property type="taxonomic scope" value="Bacteria"/>
</dbReference>
<accession>B3PL96</accession>
<gene>
    <name evidence="2" type="ordered locus">CJA_0920</name>
</gene>
<dbReference type="HOGENOM" id="CLU_094875_2_1_6"/>
<reference evidence="2 3" key="1">
    <citation type="journal article" date="2008" name="J. Bacteriol.">
        <title>Insights into plant cell wall degradation from the genome sequence of the soil bacterium Cellvibrio japonicus.</title>
        <authorList>
            <person name="Deboy R.T."/>
            <person name="Mongodin E.F."/>
            <person name="Fouts D.E."/>
            <person name="Tailford L.E."/>
            <person name="Khouri H."/>
            <person name="Emerson J.B."/>
            <person name="Mohamoud Y."/>
            <person name="Watkins K."/>
            <person name="Henrissat B."/>
            <person name="Gilbert H.J."/>
            <person name="Nelson K.E."/>
        </authorList>
    </citation>
    <scope>NUCLEOTIDE SEQUENCE [LARGE SCALE GENOMIC DNA]</scope>
    <source>
        <strain evidence="2 3">Ueda107</strain>
    </source>
</reference>
<dbReference type="STRING" id="498211.CJA_0920"/>
<dbReference type="Gene3D" id="3.90.960.10">
    <property type="entry name" value="YbaK/aminoacyl-tRNA synthetase-associated domain"/>
    <property type="match status" value="1"/>
</dbReference>
<evidence type="ECO:0000313" key="3">
    <source>
        <dbReference type="Proteomes" id="UP000001036"/>
    </source>
</evidence>
<keyword evidence="3" id="KW-1185">Reference proteome</keyword>
<feature type="domain" description="YbaK/aminoacyl-tRNA synthetase-associated" evidence="1">
    <location>
        <begin position="42"/>
        <end position="142"/>
    </location>
</feature>
<dbReference type="Pfam" id="PF04073">
    <property type="entry name" value="tRNA_edit"/>
    <property type="match status" value="1"/>
</dbReference>
<organism evidence="2 3">
    <name type="scientific">Cellvibrio japonicus (strain Ueda107)</name>
    <name type="common">Pseudomonas fluorescens subsp. cellulosa</name>
    <dbReference type="NCBI Taxonomy" id="498211"/>
    <lineage>
        <taxon>Bacteria</taxon>
        <taxon>Pseudomonadati</taxon>
        <taxon>Pseudomonadota</taxon>
        <taxon>Gammaproteobacteria</taxon>
        <taxon>Cellvibrionales</taxon>
        <taxon>Cellvibrionaceae</taxon>
        <taxon>Cellvibrio</taxon>
    </lineage>
</organism>
<evidence type="ECO:0000313" key="2">
    <source>
        <dbReference type="EMBL" id="ACE83921.1"/>
    </source>
</evidence>
<evidence type="ECO:0000259" key="1">
    <source>
        <dbReference type="Pfam" id="PF04073"/>
    </source>
</evidence>
<dbReference type="RefSeq" id="WP_012486568.1">
    <property type="nucleotide sequence ID" value="NC_010995.1"/>
</dbReference>
<dbReference type="InterPro" id="IPR036754">
    <property type="entry name" value="YbaK/aa-tRNA-synt-asso_dom_sf"/>
</dbReference>
<keyword evidence="2" id="KW-0030">Aminoacyl-tRNA synthetase</keyword>
<name>B3PL96_CELJU</name>
<proteinExistence type="predicted"/>